<dbReference type="HOGENOM" id="CLU_405875_0_0_11"/>
<keyword evidence="2" id="KW-0812">Transmembrane</keyword>
<dbReference type="EMBL" id="JLXW01000011">
    <property type="protein sequence ID" value="KBZ59277.1"/>
    <property type="molecule type" value="Genomic_DNA"/>
</dbReference>
<dbReference type="AlphaFoldDB" id="A0A051TQQ6"/>
<evidence type="ECO:0000256" key="2">
    <source>
        <dbReference type="SAM" id="Phobius"/>
    </source>
</evidence>
<evidence type="ECO:0000256" key="1">
    <source>
        <dbReference type="SAM" id="MobiDB-lite"/>
    </source>
</evidence>
<proteinExistence type="predicted"/>
<gene>
    <name evidence="3" type="ORF">K875_04835</name>
</gene>
<keyword evidence="4" id="KW-1185">Reference proteome</keyword>
<feature type="transmembrane region" description="Helical" evidence="2">
    <location>
        <begin position="519"/>
        <end position="537"/>
    </location>
</feature>
<comment type="caution">
    <text evidence="3">The sequence shown here is derived from an EMBL/GenBank/DDBJ whole genome shotgun (WGS) entry which is preliminary data.</text>
</comment>
<organism evidence="3 4">
    <name type="scientific">Mycobacterium [tuberculosis] TKK-01-0051</name>
    <dbReference type="NCBI Taxonomy" id="1324261"/>
    <lineage>
        <taxon>Bacteria</taxon>
        <taxon>Bacillati</taxon>
        <taxon>Actinomycetota</taxon>
        <taxon>Actinomycetes</taxon>
        <taxon>Mycobacteriales</taxon>
        <taxon>Mycobacteriaceae</taxon>
        <taxon>Mycobacterium</taxon>
        <taxon>Mycobacterium avium complex (MAC)</taxon>
    </lineage>
</organism>
<sequence length="650" mass="74929">MPTAPLTHDLRMSGRGAFYSFSFDLGPDLDLVRLANKLLKKDMATVAASPSRDNLRVSSHLAQIDRRHREYERFVEFLDVLYSDGPIDFVRLFRLNWKSTLKIVWLGRRLLAPIILRRILLGQKPPRSTAEDESGEPTNVPESDSDMPEAIRKSRQDLAGTVDKIADVLEDHHMLGALRLRLEQQMYFPRYYLRSEPFIRLEMNKAYYTDISHDKEPIHISLMIHRSGICIMTFAMPIARQFGLDEGYQYLQARMRRLDQLQISLPIIGHHDPLPRGLHFRSYTEAEVREGHKWAIFSNNTEEVNSPKLSMLIAFYIYLNAVQKVARRQISSEWRCNTTLFQGKPQCGCSGAHAKEHHASQFAQLMVRARSPMPVTDEIREDLLRNYLMNSDQELWLSPGCAIHTFWEREDINYVSDIETVIPIESAILQYRQLEAIDQRTVHVSIRDRELFAAQKQLATGLPEYGRNLMTDINAPLVVEGMASRLRTSELYDRLNDRVKVLESVVNTRYTRKQSRRSLAVSFIGLIIAVLLLPPRIKELMDSLSKLSPTHSLVNEVNSFFNAPDRATVAIYILAIAFTVVVFATMTIRFSLPWCSMTRWLRARRLRWPKRNFGYVTKRDVVVERIARTLPGGIEDSTADDAPPDPFPEY</sequence>
<dbReference type="PATRIC" id="fig|1324261.3.peg.4878"/>
<feature type="region of interest" description="Disordered" evidence="1">
    <location>
        <begin position="126"/>
        <end position="149"/>
    </location>
</feature>
<accession>A0A051TQQ6</accession>
<reference evidence="3 4" key="1">
    <citation type="submission" date="2014-04" db="EMBL/GenBank/DDBJ databases">
        <title>The Genome Sequence of Mycobacterium tuberculosis TKK-01-0051.</title>
        <authorList>
            <consortium name="The Broad Institute Genomics Platform"/>
            <consortium name="The Broad Institute Genome Sequencing Center for Infectious Disease"/>
            <person name="Earl A.M."/>
            <person name="Cohen K."/>
            <person name="Pym A."/>
            <person name="Bishai W."/>
            <person name="Maharaj K."/>
            <person name="Desjardins C."/>
            <person name="Abeel T."/>
            <person name="Young S."/>
            <person name="Zeng Q."/>
            <person name="Gargeya S."/>
            <person name="Abouelleil A."/>
            <person name="Alvarado L."/>
            <person name="Chapman S.B."/>
            <person name="Gainer-Dewar J."/>
            <person name="Goldberg J."/>
            <person name="Griggs A."/>
            <person name="Gujja S."/>
            <person name="Hansen M."/>
            <person name="Howarth C."/>
            <person name="Imamovic A."/>
            <person name="Larimer J."/>
            <person name="Murphy C."/>
            <person name="Naylor J."/>
            <person name="Pearson M."/>
            <person name="Poon T.W."/>
            <person name="Priest M."/>
            <person name="Roberts A."/>
            <person name="Saif S."/>
            <person name="Shea T."/>
            <person name="Sykes S."/>
            <person name="Wortman J."/>
            <person name="Nusbaum C."/>
            <person name="Birren B."/>
        </authorList>
    </citation>
    <scope>NUCLEOTIDE SEQUENCE [LARGE SCALE GENOMIC DNA]</scope>
    <source>
        <strain evidence="3 4">TKK-01-0051</strain>
    </source>
</reference>
<protein>
    <submittedName>
        <fullName evidence="3">Uncharacterized protein</fullName>
    </submittedName>
</protein>
<name>A0A051TQQ6_9MYCO</name>
<feature type="transmembrane region" description="Helical" evidence="2">
    <location>
        <begin position="569"/>
        <end position="592"/>
    </location>
</feature>
<keyword evidence="2" id="KW-0472">Membrane</keyword>
<evidence type="ECO:0000313" key="4">
    <source>
        <dbReference type="Proteomes" id="UP000025947"/>
    </source>
</evidence>
<evidence type="ECO:0000313" key="3">
    <source>
        <dbReference type="EMBL" id="KBZ59277.1"/>
    </source>
</evidence>
<keyword evidence="2" id="KW-1133">Transmembrane helix</keyword>
<dbReference type="Proteomes" id="UP000025947">
    <property type="component" value="Unassembled WGS sequence"/>
</dbReference>